<gene>
    <name evidence="1" type="ORF">H4O18_16395</name>
</gene>
<sequence length="102" mass="11705">MEGKQNALKSNLADSDMLFEFLMGNVGYFDSQLAVDNPLLKSIIAFETGFRILTNLNFEYHFEEIRKPSTPILEEIIPIPKEKPMLSDQDAVEYFLANVFNK</sequence>
<reference evidence="1 2" key="1">
    <citation type="submission" date="2020-08" db="EMBL/GenBank/DDBJ databases">
        <title>Arenibacter gaetbuli sp. nov., isolated from a sand dune.</title>
        <authorList>
            <person name="Park S."/>
            <person name="Yoon J.-H."/>
        </authorList>
    </citation>
    <scope>NUCLEOTIDE SEQUENCE [LARGE SCALE GENOMIC DNA]</scope>
    <source>
        <strain evidence="1 2">BSSL-BM3</strain>
    </source>
</reference>
<keyword evidence="2" id="KW-1185">Reference proteome</keyword>
<protein>
    <submittedName>
        <fullName evidence="1">Uncharacterized protein</fullName>
    </submittedName>
</protein>
<name>A0ABR7QQV9_9FLAO</name>
<proteinExistence type="predicted"/>
<dbReference type="RefSeq" id="WP_187586542.1">
    <property type="nucleotide sequence ID" value="NZ_JACLHY010000019.1"/>
</dbReference>
<comment type="caution">
    <text evidence="1">The sequence shown here is derived from an EMBL/GenBank/DDBJ whole genome shotgun (WGS) entry which is preliminary data.</text>
</comment>
<evidence type="ECO:0000313" key="1">
    <source>
        <dbReference type="EMBL" id="MBC8769580.1"/>
    </source>
</evidence>
<evidence type="ECO:0000313" key="2">
    <source>
        <dbReference type="Proteomes" id="UP000618952"/>
    </source>
</evidence>
<accession>A0ABR7QQV9</accession>
<organism evidence="1 2">
    <name type="scientific">Arenibacter arenosicollis</name>
    <dbReference type="NCBI Taxonomy" id="2762274"/>
    <lineage>
        <taxon>Bacteria</taxon>
        <taxon>Pseudomonadati</taxon>
        <taxon>Bacteroidota</taxon>
        <taxon>Flavobacteriia</taxon>
        <taxon>Flavobacteriales</taxon>
        <taxon>Flavobacteriaceae</taxon>
        <taxon>Arenibacter</taxon>
    </lineage>
</organism>
<dbReference type="Proteomes" id="UP000618952">
    <property type="component" value="Unassembled WGS sequence"/>
</dbReference>
<dbReference type="EMBL" id="JACLHY010000019">
    <property type="protein sequence ID" value="MBC8769580.1"/>
    <property type="molecule type" value="Genomic_DNA"/>
</dbReference>